<evidence type="ECO:0000256" key="4">
    <source>
        <dbReference type="ARBA" id="ARBA00022927"/>
    </source>
</evidence>
<name>A0A9W8I2B4_9FUNG</name>
<evidence type="ECO:0000259" key="6">
    <source>
        <dbReference type="PROSITE" id="PS50219"/>
    </source>
</evidence>
<comment type="caution">
    <text evidence="7">The sequence shown here is derived from an EMBL/GenBank/DDBJ whole genome shotgun (WGS) entry which is preliminary data.</text>
</comment>
<dbReference type="GO" id="GO:0006914">
    <property type="term" value="P:autophagy"/>
    <property type="evidence" value="ECO:0007669"/>
    <property type="project" value="TreeGrafter"/>
</dbReference>
<feature type="compositionally biased region" description="Polar residues" evidence="5">
    <location>
        <begin position="47"/>
        <end position="78"/>
    </location>
</feature>
<dbReference type="GO" id="GO:0034058">
    <property type="term" value="P:endosomal vesicle fusion"/>
    <property type="evidence" value="ECO:0007669"/>
    <property type="project" value="TreeGrafter"/>
</dbReference>
<evidence type="ECO:0000313" key="8">
    <source>
        <dbReference type="Proteomes" id="UP001140094"/>
    </source>
</evidence>
<dbReference type="InterPro" id="IPR001180">
    <property type="entry name" value="CNH_dom"/>
</dbReference>
<dbReference type="PANTHER" id="PTHR12894:SF27">
    <property type="entry name" value="TRANSFORMING GROWTH FACTOR-BETA RECEPTOR-ASSOCIATED PROTEIN 1"/>
    <property type="match status" value="1"/>
</dbReference>
<dbReference type="AlphaFoldDB" id="A0A9W8I2B4"/>
<evidence type="ECO:0000256" key="1">
    <source>
        <dbReference type="ARBA" id="ARBA00004496"/>
    </source>
</evidence>
<reference evidence="7" key="1">
    <citation type="submission" date="2022-07" db="EMBL/GenBank/DDBJ databases">
        <title>Phylogenomic reconstructions and comparative analyses of Kickxellomycotina fungi.</title>
        <authorList>
            <person name="Reynolds N.K."/>
            <person name="Stajich J.E."/>
            <person name="Barry K."/>
            <person name="Grigoriev I.V."/>
            <person name="Crous P."/>
            <person name="Smith M.E."/>
        </authorList>
    </citation>
    <scope>NUCLEOTIDE SEQUENCE</scope>
    <source>
        <strain evidence="7">NRRL 1565</strain>
    </source>
</reference>
<sequence length="1164" mass="128658">MEAQSKDGQGEDYILQTLALGLELEDNSTHTAPGGSSLEETKRRRPSLSQRLGLQGTTERVASPGSDTSSKAQASSPDKQTEAGEAFDTAGAGTAQEELSSARAQSSQSPVPSTKQRGPKIECVEVAGSDVYVGTSNGHVIHYTIETPELGDSRIPEHFKVHTVNLKLGAKRVEQIIAFPALCRLVVLCGSMVVFYSIPELRPVSGSLMPTIKGVSCIAFDERVSRSTASATSLCVARMREINIYRMGSELRLEQEIAIENSVASICMYGSYVCLADTETYKILDLAKVRTSSVEEGQLVLLPTQQPHRDPDTGRVVRPPRPRTLVVGPNEFMFLTSSGDEDTTLGVIVTAMGEALRGTLQFSTYPKAVVYNEPFVVAVFGSGAVEVHDTRSPEQTLSQTFFGGTAAVSELKRPRKLCLVAGLDLNTSVSRPEVIDTSGAATAAGIGSPDEDGSGAFSPSSLHHHATSDLDTTPWTEALGPSLHWRRELIGDGDGSMADVHAGRGLGRRTSSNVIILANDSLYMLTQQPELLRIDTMLKTQRIEEAVLAVDSALASDPSLSSHTPDVAYCLQMAGMICLKNMLVDDALQYFRRGEVDPRALLHLFPDYCEPYLGQLLVPFARIPMAAGLRQIFYEIGDVHLLAERSAKQMSGESEEQAAMLCKTLEHNVLEMLEHYLEHCRLQMQHHDSQAFSPDAIPVIDTALARLYAENTHSNELRALIEAPNNAIVGDMACKYLLKSQHYYYCSLIHISQDDPAAALDIWRRILQGEYEDNRFGGLPEYLAYVVRIDNQELLLEEYLWIITHNVDASLQLLAHLSDASVTSIDADRVIRSIEAEGHDWPLRTFIERLISAGHSRATHYMTYLVNVYVRQIRDYYLKDTDEARARKDALETNYRCAQAEKLSLTFRAFLKDFCGKDEGAGLREQLVEFLSCRPPSYDPAAVLECIESEAGDYLLVERAILLVVMDREDDAVELLVNKYGDYTEAELLLLKPNALVSLAQLNPHRQHHNLSHSDMEEAEANQNQLGTTETNVRRLLTMYLRLGDTDDDMAARLVSDILSKYAGFINMDVLQEIPDHWPYSITESFVRRGLEALNNREQASAIERSLCQARAFDTQLDYVEATSTHLPISLDYSQTCAKCKKLLGSSAFVYAPDTEEVKHISCA</sequence>
<evidence type="ECO:0000256" key="5">
    <source>
        <dbReference type="SAM" id="MobiDB-lite"/>
    </source>
</evidence>
<dbReference type="PANTHER" id="PTHR12894">
    <property type="entry name" value="CNH DOMAIN CONTAINING"/>
    <property type="match status" value="1"/>
</dbReference>
<evidence type="ECO:0000256" key="3">
    <source>
        <dbReference type="ARBA" id="ARBA00022490"/>
    </source>
</evidence>
<dbReference type="GO" id="GO:0016020">
    <property type="term" value="C:membrane"/>
    <property type="evidence" value="ECO:0007669"/>
    <property type="project" value="TreeGrafter"/>
</dbReference>
<dbReference type="OrthoDB" id="10258882at2759"/>
<keyword evidence="8" id="KW-1185">Reference proteome</keyword>
<evidence type="ECO:0000313" key="7">
    <source>
        <dbReference type="EMBL" id="KAJ2802629.1"/>
    </source>
</evidence>
<feature type="compositionally biased region" description="Polar residues" evidence="5">
    <location>
        <begin position="97"/>
        <end position="116"/>
    </location>
</feature>
<dbReference type="GO" id="GO:0015031">
    <property type="term" value="P:protein transport"/>
    <property type="evidence" value="ECO:0007669"/>
    <property type="project" value="UniProtKB-KW"/>
</dbReference>
<accession>A0A9W8I2B4</accession>
<dbReference type="EMBL" id="JANBUO010000632">
    <property type="protein sequence ID" value="KAJ2802629.1"/>
    <property type="molecule type" value="Genomic_DNA"/>
</dbReference>
<feature type="region of interest" description="Disordered" evidence="5">
    <location>
        <begin position="440"/>
        <end position="475"/>
    </location>
</feature>
<keyword evidence="3" id="KW-0963">Cytoplasm</keyword>
<dbReference type="InterPro" id="IPR032914">
    <property type="entry name" value="Vam6/VPS39/TRAP1"/>
</dbReference>
<feature type="region of interest" description="Disordered" evidence="5">
    <location>
        <begin position="25"/>
        <end position="119"/>
    </location>
</feature>
<dbReference type="PROSITE" id="PS50219">
    <property type="entry name" value="CNH"/>
    <property type="match status" value="1"/>
</dbReference>
<dbReference type="GO" id="GO:0005737">
    <property type="term" value="C:cytoplasm"/>
    <property type="evidence" value="ECO:0007669"/>
    <property type="project" value="UniProtKB-SubCell"/>
</dbReference>
<keyword evidence="2" id="KW-0813">Transport</keyword>
<evidence type="ECO:0000256" key="2">
    <source>
        <dbReference type="ARBA" id="ARBA00022448"/>
    </source>
</evidence>
<gene>
    <name evidence="7" type="ORF">H4R20_003207</name>
</gene>
<feature type="domain" description="CNH" evidence="6">
    <location>
        <begin position="118"/>
        <end position="424"/>
    </location>
</feature>
<dbReference type="Pfam" id="PF00780">
    <property type="entry name" value="CNH"/>
    <property type="match status" value="1"/>
</dbReference>
<keyword evidence="4" id="KW-0653">Protein transport</keyword>
<dbReference type="Proteomes" id="UP001140094">
    <property type="component" value="Unassembled WGS sequence"/>
</dbReference>
<comment type="subcellular location">
    <subcellularLocation>
        <location evidence="1">Cytoplasm</location>
    </subcellularLocation>
</comment>
<proteinExistence type="predicted"/>
<organism evidence="7 8">
    <name type="scientific">Coemansia guatemalensis</name>
    <dbReference type="NCBI Taxonomy" id="2761395"/>
    <lineage>
        <taxon>Eukaryota</taxon>
        <taxon>Fungi</taxon>
        <taxon>Fungi incertae sedis</taxon>
        <taxon>Zoopagomycota</taxon>
        <taxon>Kickxellomycotina</taxon>
        <taxon>Kickxellomycetes</taxon>
        <taxon>Kickxellales</taxon>
        <taxon>Kickxellaceae</taxon>
        <taxon>Coemansia</taxon>
    </lineage>
</organism>
<protein>
    <recommendedName>
        <fullName evidence="6">CNH domain-containing protein</fullName>
    </recommendedName>
</protein>